<gene>
    <name evidence="3" type="ORF">FHX53_001513</name>
</gene>
<keyword evidence="4" id="KW-1185">Reference proteome</keyword>
<dbReference type="Proteomes" id="UP000585905">
    <property type="component" value="Unassembled WGS sequence"/>
</dbReference>
<dbReference type="EMBL" id="JACGWX010000003">
    <property type="protein sequence ID" value="MBA8847921.1"/>
    <property type="molecule type" value="Genomic_DNA"/>
</dbReference>
<evidence type="ECO:0000313" key="4">
    <source>
        <dbReference type="Proteomes" id="UP000585905"/>
    </source>
</evidence>
<feature type="transmembrane region" description="Helical" evidence="2">
    <location>
        <begin position="33"/>
        <end position="57"/>
    </location>
</feature>
<feature type="compositionally biased region" description="Basic and acidic residues" evidence="1">
    <location>
        <begin position="1"/>
        <end position="12"/>
    </location>
</feature>
<feature type="region of interest" description="Disordered" evidence="1">
    <location>
        <begin position="1"/>
        <end position="25"/>
    </location>
</feature>
<evidence type="ECO:0000256" key="1">
    <source>
        <dbReference type="SAM" id="MobiDB-lite"/>
    </source>
</evidence>
<evidence type="ECO:0000256" key="2">
    <source>
        <dbReference type="SAM" id="Phobius"/>
    </source>
</evidence>
<sequence>MDDDPRELREADWPDDGDGTDGRSPAWERRARVMRIISIVALLSLVVPGALATWALAQSTAATACRLAVDALADVRTPTRVAFELTSLETAGWNCYALAPTGEVRVAVLGVIPGAPDLRPRSGS</sequence>
<organism evidence="3 4">
    <name type="scientific">Microcella alkalica</name>
    <dbReference type="NCBI Taxonomy" id="355930"/>
    <lineage>
        <taxon>Bacteria</taxon>
        <taxon>Bacillati</taxon>
        <taxon>Actinomycetota</taxon>
        <taxon>Actinomycetes</taxon>
        <taxon>Micrococcales</taxon>
        <taxon>Microbacteriaceae</taxon>
        <taxon>Microcella</taxon>
    </lineage>
</organism>
<keyword evidence="2" id="KW-1133">Transmembrane helix</keyword>
<dbReference type="AlphaFoldDB" id="A0A839E687"/>
<accession>A0A839E687</accession>
<name>A0A839E687_9MICO</name>
<dbReference type="RefSeq" id="WP_182490739.1">
    <property type="nucleotide sequence ID" value="NZ_BAAAOV010000001.1"/>
</dbReference>
<proteinExistence type="predicted"/>
<evidence type="ECO:0000313" key="3">
    <source>
        <dbReference type="EMBL" id="MBA8847921.1"/>
    </source>
</evidence>
<keyword evidence="2" id="KW-0472">Membrane</keyword>
<protein>
    <submittedName>
        <fullName evidence="3">Uncharacterized protein</fullName>
    </submittedName>
</protein>
<reference evidence="3 4" key="1">
    <citation type="submission" date="2020-07" db="EMBL/GenBank/DDBJ databases">
        <title>Sequencing the genomes of 1000 actinobacteria strains.</title>
        <authorList>
            <person name="Klenk H.-P."/>
        </authorList>
    </citation>
    <scope>NUCLEOTIDE SEQUENCE [LARGE SCALE GENOMIC DNA]</scope>
    <source>
        <strain evidence="3 4">DSM 19663</strain>
    </source>
</reference>
<comment type="caution">
    <text evidence="3">The sequence shown here is derived from an EMBL/GenBank/DDBJ whole genome shotgun (WGS) entry which is preliminary data.</text>
</comment>
<keyword evidence="2" id="KW-0812">Transmembrane</keyword>